<dbReference type="EMBL" id="JAINVV010000002">
    <property type="protein sequence ID" value="MBY8821333.1"/>
    <property type="molecule type" value="Genomic_DNA"/>
</dbReference>
<gene>
    <name evidence="3" type="ORF">K7G82_03460</name>
</gene>
<proteinExistence type="predicted"/>
<dbReference type="Gene3D" id="3.30.420.150">
    <property type="entry name" value="Exopolyphosphatase. Domain 2"/>
    <property type="match status" value="1"/>
</dbReference>
<protein>
    <submittedName>
        <fullName evidence="3">Ppx/GppA family phosphatase</fullName>
    </submittedName>
</protein>
<reference evidence="3 4" key="1">
    <citation type="submission" date="2021-08" db="EMBL/GenBank/DDBJ databases">
        <authorList>
            <person name="Tuo L."/>
        </authorList>
    </citation>
    <scope>NUCLEOTIDE SEQUENCE [LARGE SCALE GENOMIC DNA]</scope>
    <source>
        <strain evidence="3 4">JCM 31229</strain>
    </source>
</reference>
<feature type="domain" description="Ppx/GppA phosphatase N-terminal" evidence="1">
    <location>
        <begin position="29"/>
        <end position="300"/>
    </location>
</feature>
<dbReference type="Pfam" id="PF02541">
    <property type="entry name" value="Ppx-GppA"/>
    <property type="match status" value="1"/>
</dbReference>
<dbReference type="InterPro" id="IPR050273">
    <property type="entry name" value="GppA/Ppx_hydrolase"/>
</dbReference>
<feature type="domain" description="Exopolyphosphatase C-terminal" evidence="2">
    <location>
        <begin position="324"/>
        <end position="482"/>
    </location>
</feature>
<evidence type="ECO:0000313" key="3">
    <source>
        <dbReference type="EMBL" id="MBY8821333.1"/>
    </source>
</evidence>
<dbReference type="Proteomes" id="UP000706039">
    <property type="component" value="Unassembled WGS sequence"/>
</dbReference>
<evidence type="ECO:0000259" key="2">
    <source>
        <dbReference type="Pfam" id="PF21697"/>
    </source>
</evidence>
<dbReference type="InterPro" id="IPR043129">
    <property type="entry name" value="ATPase_NBD"/>
</dbReference>
<dbReference type="SUPFAM" id="SSF109604">
    <property type="entry name" value="HD-domain/PDEase-like"/>
    <property type="match status" value="1"/>
</dbReference>
<keyword evidence="4" id="KW-1185">Reference proteome</keyword>
<dbReference type="RefSeq" id="WP_222988449.1">
    <property type="nucleotide sequence ID" value="NZ_JAINVV010000002.1"/>
</dbReference>
<evidence type="ECO:0000313" key="4">
    <source>
        <dbReference type="Proteomes" id="UP000706039"/>
    </source>
</evidence>
<sequence>MSGKNSIPRRAIIDIGSNSIRLVVFDGPERLPDIYFNEKVMAGLGRNLSRDGVIDSASIEVMLRALRRFRRLADEMDVARLRTVATAAIREAANSADILGRIGELGLDVELLSGEQEAEAAGLGVLSAIPDADGIVGDLGGGSLELIRVRDGATHESISLPLGVLRLAAIRAKGKSALRTTLGKMVRKQRWLDQAEGLPFYLVGGSWRALARLDMYLTGYPLPIIHHYRMPPDRATHLVRSLAKVDRKKLQDLATLSTSRIPTLGDAATLLSAVVAHLGPSELIVSASGLREGLMFGRLDAETRRIDPLIAATRMEGARLSRFPEHGDLLDRWISPLFGEEAPATARLRHAACLLADVGWHANPEFRAERGLEIALHGNWAAVDATGRAMMGQALATSFGAGSAPLAQLAPLARPDALKKAALWGLAMRLGQRFSGGVAGPLRQSRLSVVGDRLQLAIATPDAELYGEAVERRHRQLAVAMGLGSEMTLA</sequence>
<comment type="caution">
    <text evidence="3">The sequence shown here is derived from an EMBL/GenBank/DDBJ whole genome shotgun (WGS) entry which is preliminary data.</text>
</comment>
<dbReference type="Gene3D" id="3.30.420.40">
    <property type="match status" value="1"/>
</dbReference>
<accession>A0ABS7PJ67</accession>
<dbReference type="SUPFAM" id="SSF53067">
    <property type="entry name" value="Actin-like ATPase domain"/>
    <property type="match status" value="2"/>
</dbReference>
<organism evidence="3 4">
    <name type="scientific">Sphingomonas colocasiae</name>
    <dbReference type="NCBI Taxonomy" id="1848973"/>
    <lineage>
        <taxon>Bacteria</taxon>
        <taxon>Pseudomonadati</taxon>
        <taxon>Pseudomonadota</taxon>
        <taxon>Alphaproteobacteria</taxon>
        <taxon>Sphingomonadales</taxon>
        <taxon>Sphingomonadaceae</taxon>
        <taxon>Sphingomonas</taxon>
    </lineage>
</organism>
<dbReference type="PANTHER" id="PTHR30005">
    <property type="entry name" value="EXOPOLYPHOSPHATASE"/>
    <property type="match status" value="1"/>
</dbReference>
<dbReference type="CDD" id="cd24052">
    <property type="entry name" value="ASKHA_NBD_HpPPX-GppA-like"/>
    <property type="match status" value="1"/>
</dbReference>
<dbReference type="PANTHER" id="PTHR30005:SF0">
    <property type="entry name" value="RETROGRADE REGULATION PROTEIN 2"/>
    <property type="match status" value="1"/>
</dbReference>
<name>A0ABS7PJ67_9SPHN</name>
<evidence type="ECO:0000259" key="1">
    <source>
        <dbReference type="Pfam" id="PF02541"/>
    </source>
</evidence>
<dbReference type="InterPro" id="IPR048951">
    <property type="entry name" value="Ppx_C"/>
</dbReference>
<dbReference type="Pfam" id="PF21697">
    <property type="entry name" value="Ppx_C"/>
    <property type="match status" value="1"/>
</dbReference>
<dbReference type="InterPro" id="IPR003695">
    <property type="entry name" value="Ppx_GppA_N"/>
</dbReference>
<dbReference type="Gene3D" id="1.10.3210.10">
    <property type="entry name" value="Hypothetical protein af1432"/>
    <property type="match status" value="1"/>
</dbReference>